<reference evidence="5" key="1">
    <citation type="submission" date="2015-03" db="EMBL/GenBank/DDBJ databases">
        <authorList>
            <consortium name="Pathogen Informatics"/>
        </authorList>
    </citation>
    <scope>NUCLEOTIDE SEQUENCE [LARGE SCALE GENOMIC DNA]</scope>
    <source>
        <strain evidence="5">NCTC11134</strain>
        <plasmid evidence="5">2</plasmid>
    </source>
</reference>
<organism evidence="4 5">
    <name type="scientific">Nocardia farcinica</name>
    <dbReference type="NCBI Taxonomy" id="37329"/>
    <lineage>
        <taxon>Bacteria</taxon>
        <taxon>Bacillati</taxon>
        <taxon>Actinomycetota</taxon>
        <taxon>Actinomycetes</taxon>
        <taxon>Mycobacteriales</taxon>
        <taxon>Nocardiaceae</taxon>
        <taxon>Nocardia</taxon>
    </lineage>
</organism>
<protein>
    <recommendedName>
        <fullName evidence="3">SWIM-type domain-containing protein</fullName>
    </recommendedName>
</protein>
<keyword evidence="1" id="KW-0863">Zinc-finger</keyword>
<dbReference type="Pfam" id="PF18944">
    <property type="entry name" value="DUF5691"/>
    <property type="match status" value="1"/>
</dbReference>
<dbReference type="EMBL" id="LN868939">
    <property type="protein sequence ID" value="CRY83039.1"/>
    <property type="molecule type" value="Genomic_DNA"/>
</dbReference>
<dbReference type="KEGG" id="nfr:ERS450000_05279"/>
<dbReference type="InterPro" id="IPR007527">
    <property type="entry name" value="Znf_SWIM"/>
</dbReference>
<evidence type="ECO:0000313" key="4">
    <source>
        <dbReference type="EMBL" id="CRY83039.1"/>
    </source>
</evidence>
<evidence type="ECO:0000256" key="2">
    <source>
        <dbReference type="SAM" id="MobiDB-lite"/>
    </source>
</evidence>
<dbReference type="AlphaFoldDB" id="A0A0H5P6U2"/>
<evidence type="ECO:0000313" key="5">
    <source>
        <dbReference type="Proteomes" id="UP000057820"/>
    </source>
</evidence>
<sequence>MNTPWPEERVSAVAPDAAALSAARGLADRWRDTGWSQALVWGRCRGSSATPYTTVVDVSGPSYRCDCPSRKVPCKHALSLLLRWSQGAVPEVAQAPEFALAARPAVRAPRSAKSGTPDPATAAQRRQRVTAGLEELDIWLADQVRTGLAQADRSYGAFEAIAARMVDAQAPAVASRLRRLAGTARADADWPRRVLAEYAALHLLVAAHRRLDELPEGLRAAVRTHIGYPMPAERVRAEPAVRDRWMTLGTRVSEEDRLHTRRTWLLGRRTRRWAQLVEHSFGAPTFPVTAPPPGLMVEADVHFYPGAAPLRVLWGARHGTEEPFTTLPAPDETGGCPAALADYAAALAADPWLRSWPVLVREVVPVAEDDVRAVVDSTGAALPLVDFARPWRLLGISGGHPVTMVGEWTPDGLIPISVFALGEIHAADDADAPPEPLRVTETAPAPDDLTSVALLGTARRAPDPASLPAPVAAVAARLTVDPPLTVLESAALREVYHRAGRLPGTATPPAPAPDDPRPLLPRRAAQRLSDMLRARSPFLPEWFAAAAPHDYRAPEALSAQLLEVAVVDPGLRGPLLRLAGTRGRWLARRNPAWRELPGTEPDHTDASADTWLFGTQARRRAWLADLRRRDPAAALDRLSAAWPKEPGSSRADLLAVLADGLAERDEPLLESALDDRRAEVRRTAVGLLARLPSSRFAGRMRARAAAWVRVADTRLDIRVPEDLDDAARRDGITDRTVEFSYRWNGVPDVGAGRLRQVVAATPLSHWTGLFDDPRAALRVTVADRYRQPLFDGWLDAALHQRDPDWAAALFAGGVPSDTALLRRRELFALLPPGDRVRHLQRLDSSWLSELEALLPAMEHPWPRALGEHVILLLLERARIAAQGGGAHGTGPAAHRSLLTAAATHLPVDLTGALAAAAGRCADPSWQRAFDQLADDLTHRSMMLEELQ</sequence>
<accession>A0A0H5P6U2</accession>
<keyword evidence="1" id="KW-0479">Metal-binding</keyword>
<keyword evidence="4" id="KW-0614">Plasmid</keyword>
<evidence type="ECO:0000256" key="1">
    <source>
        <dbReference type="PROSITE-ProRule" id="PRU00325"/>
    </source>
</evidence>
<dbReference type="Pfam" id="PF04434">
    <property type="entry name" value="SWIM"/>
    <property type="match status" value="1"/>
</dbReference>
<dbReference type="Proteomes" id="UP000057820">
    <property type="component" value="Plasmid 2"/>
</dbReference>
<geneLocation type="plasmid" evidence="4">
    <name>2</name>
</geneLocation>
<dbReference type="GO" id="GO:0008270">
    <property type="term" value="F:zinc ion binding"/>
    <property type="evidence" value="ECO:0007669"/>
    <property type="project" value="UniProtKB-KW"/>
</dbReference>
<feature type="domain" description="SWIM-type" evidence="3">
    <location>
        <begin position="52"/>
        <end position="85"/>
    </location>
</feature>
<dbReference type="PROSITE" id="PS50966">
    <property type="entry name" value="ZF_SWIM"/>
    <property type="match status" value="1"/>
</dbReference>
<proteinExistence type="predicted"/>
<name>A0A0H5P6U2_NOCFR</name>
<evidence type="ECO:0000259" key="3">
    <source>
        <dbReference type="PROSITE" id="PS50966"/>
    </source>
</evidence>
<keyword evidence="1" id="KW-0862">Zinc</keyword>
<feature type="region of interest" description="Disordered" evidence="2">
    <location>
        <begin position="106"/>
        <end position="126"/>
    </location>
</feature>
<dbReference type="RefSeq" id="WP_060594566.1">
    <property type="nucleotide sequence ID" value="NZ_CP031418.1"/>
</dbReference>
<gene>
    <name evidence="4" type="ORF">ERS450000_05279</name>
</gene>
<dbReference type="InterPro" id="IPR043746">
    <property type="entry name" value="DUF5691"/>
</dbReference>
<feature type="region of interest" description="Disordered" evidence="2">
    <location>
        <begin position="500"/>
        <end position="520"/>
    </location>
</feature>